<evidence type="ECO:0000313" key="2">
    <source>
        <dbReference type="Proteomes" id="UP000257089"/>
    </source>
</evidence>
<organism evidence="1 2">
    <name type="scientific">Haloferax sp. Atlit-48N</name>
    <dbReference type="NCBI Taxonomy" id="2077198"/>
    <lineage>
        <taxon>Archaea</taxon>
        <taxon>Methanobacteriati</taxon>
        <taxon>Methanobacteriota</taxon>
        <taxon>Stenosarchaea group</taxon>
        <taxon>Halobacteria</taxon>
        <taxon>Halobacteriales</taxon>
        <taxon>Haloferacaceae</taxon>
        <taxon>Haloferax</taxon>
    </lineage>
</organism>
<name>A0ACD5HVM6_9EURY</name>
<evidence type="ECO:0000313" key="1">
    <source>
        <dbReference type="EMBL" id="XRJ19635.1"/>
    </source>
</evidence>
<sequence length="299" mass="33414">MSSDVRQFIYLDSQAVNSLLASMSMAVPERIREVVEETEKEGDEVSGEAKLNLPSFITFGGGGKTTQSERSRDLSEIERYITSQYRYDILERALQESDTTEVYDLDNTEDFSELKPGDVVKISGFCTTDPLYPLLGALEHITEATSEAPSGSGLVAQLIQSQSDFGQVQQFYQLLYGGWVGLELTPNNNGHNFGLAINEDLTTVDCYREFRGLNEYTVLARVQDQIQEGEKWDLVEALRVIAGISPDVEADQFRAEIIGRLLRAIDEQDNDGFELPELDPSEMFVEGPATILNPIALYW</sequence>
<protein>
    <submittedName>
        <fullName evidence="1">Uncharacterized protein</fullName>
    </submittedName>
</protein>
<reference evidence="1" key="1">
    <citation type="submission" date="2023-10" db="EMBL/GenBank/DDBJ databases">
        <title>A new archaeal virus that suppresses the transcription of host immunity genes.</title>
        <authorList>
            <person name="Turgeman-Grott I."/>
            <person name="Golan N."/>
            <person name="Neri U."/>
            <person name="Naki D."/>
            <person name="Altman N."/>
            <person name="Eizenshtein K."/>
            <person name="Choudhary D."/>
            <person name="Levi R."/>
            <person name="Himani H."/>
            <person name="Reshef L."/>
            <person name="Papke T.R."/>
            <person name="Gophna U."/>
        </authorList>
    </citation>
    <scope>NUCLEOTIDE SEQUENCE</scope>
    <source>
        <strain evidence="1">Atlit-48N</strain>
    </source>
</reference>
<gene>
    <name evidence="1" type="ORF">DEQ67_014250</name>
</gene>
<dbReference type="EMBL" id="CP137689">
    <property type="protein sequence ID" value="XRJ19635.1"/>
    <property type="molecule type" value="Genomic_DNA"/>
</dbReference>
<dbReference type="Proteomes" id="UP000257089">
    <property type="component" value="Chromosome"/>
</dbReference>
<proteinExistence type="predicted"/>
<accession>A0ACD5HVM6</accession>